<accession>A0A0F9B8E9</accession>
<organism evidence="1">
    <name type="scientific">marine sediment metagenome</name>
    <dbReference type="NCBI Taxonomy" id="412755"/>
    <lineage>
        <taxon>unclassified sequences</taxon>
        <taxon>metagenomes</taxon>
        <taxon>ecological metagenomes</taxon>
    </lineage>
</organism>
<feature type="non-terminal residue" evidence="1">
    <location>
        <position position="1"/>
    </location>
</feature>
<reference evidence="1" key="1">
    <citation type="journal article" date="2015" name="Nature">
        <title>Complex archaea that bridge the gap between prokaryotes and eukaryotes.</title>
        <authorList>
            <person name="Spang A."/>
            <person name="Saw J.H."/>
            <person name="Jorgensen S.L."/>
            <person name="Zaremba-Niedzwiedzka K."/>
            <person name="Martijn J."/>
            <person name="Lind A.E."/>
            <person name="van Eijk R."/>
            <person name="Schleper C."/>
            <person name="Guy L."/>
            <person name="Ettema T.J."/>
        </authorList>
    </citation>
    <scope>NUCLEOTIDE SEQUENCE</scope>
</reference>
<protein>
    <submittedName>
        <fullName evidence="1">Uncharacterized protein</fullName>
    </submittedName>
</protein>
<name>A0A0F9B8E9_9ZZZZ</name>
<dbReference type="AlphaFoldDB" id="A0A0F9B8E9"/>
<evidence type="ECO:0000313" key="1">
    <source>
        <dbReference type="EMBL" id="KKK80766.1"/>
    </source>
</evidence>
<comment type="caution">
    <text evidence="1">The sequence shown here is derived from an EMBL/GenBank/DDBJ whole genome shotgun (WGS) entry which is preliminary data.</text>
</comment>
<dbReference type="EMBL" id="LAZR01053429">
    <property type="protein sequence ID" value="KKK80766.1"/>
    <property type="molecule type" value="Genomic_DNA"/>
</dbReference>
<gene>
    <name evidence="1" type="ORF">LCGC14_2820220</name>
</gene>
<proteinExistence type="predicted"/>
<sequence length="335" mass="36058">PGSTARLEAKQHAKYRAGFGGVLRCTGKFTAPVAGTEQYIGFADEVGSSATFKNGYMIGYEGETFGIHRFSNDTKISVAQSSWDDPLDGTGASGMTLDKTKINVWFIEFQFLGAGVIRFTIEDEKGVMQPVHTIPYPNLHTEPSNHNPNFHFMMWVNNGATSSNIELSSSSYSYFVEGITQHTELHTPIFATGEQTKSAVTTETNLVTIRNKTTYVSKVNFIDVFLVDFRASVEATGQNNLAKCRLVKNAVLGGSPQLFIDVNTSDSVMEFNLDGTTVSGGVSLGDFPLAGKNDKAGSSLIHLGIVLNPGETLTIAGASASSATMKAGLAWHELF</sequence>